<evidence type="ECO:0000256" key="5">
    <source>
        <dbReference type="SAM" id="MobiDB-lite"/>
    </source>
</evidence>
<evidence type="ECO:0000256" key="1">
    <source>
        <dbReference type="ARBA" id="ARBA00004123"/>
    </source>
</evidence>
<keyword evidence="3" id="KW-0539">Nucleus</keyword>
<evidence type="ECO:0000313" key="7">
    <source>
        <dbReference type="EMBL" id="KAK1373775.1"/>
    </source>
</evidence>
<protein>
    <submittedName>
        <fullName evidence="7">Protein gamma response 1</fullName>
    </submittedName>
</protein>
<feature type="region of interest" description="Disordered" evidence="5">
    <location>
        <begin position="249"/>
        <end position="281"/>
    </location>
</feature>
<feature type="coiled-coil region" evidence="4">
    <location>
        <begin position="84"/>
        <end position="195"/>
    </location>
</feature>
<dbReference type="GO" id="GO:0010792">
    <property type="term" value="P:DNA double-strand break processing involved in repair via single-strand annealing"/>
    <property type="evidence" value="ECO:0007669"/>
    <property type="project" value="TreeGrafter"/>
</dbReference>
<dbReference type="PANTHER" id="PTHR15107:SF0">
    <property type="entry name" value="DNA ENDONUCLEASE ACTIVATOR CTP1 C-TERMINAL DOMAIN-CONTAINING PROTEIN"/>
    <property type="match status" value="1"/>
</dbReference>
<gene>
    <name evidence="7" type="ORF">POM88_029968</name>
</gene>
<dbReference type="PANTHER" id="PTHR15107">
    <property type="entry name" value="RETINOBLASTOMA BINDING PROTEIN 8"/>
    <property type="match status" value="1"/>
</dbReference>
<keyword evidence="8" id="KW-1185">Reference proteome</keyword>
<organism evidence="7 8">
    <name type="scientific">Heracleum sosnowskyi</name>
    <dbReference type="NCBI Taxonomy" id="360622"/>
    <lineage>
        <taxon>Eukaryota</taxon>
        <taxon>Viridiplantae</taxon>
        <taxon>Streptophyta</taxon>
        <taxon>Embryophyta</taxon>
        <taxon>Tracheophyta</taxon>
        <taxon>Spermatophyta</taxon>
        <taxon>Magnoliopsida</taxon>
        <taxon>eudicotyledons</taxon>
        <taxon>Gunneridae</taxon>
        <taxon>Pentapetalae</taxon>
        <taxon>asterids</taxon>
        <taxon>campanulids</taxon>
        <taxon>Apiales</taxon>
        <taxon>Apiaceae</taxon>
        <taxon>Apioideae</taxon>
        <taxon>apioid superclade</taxon>
        <taxon>Tordylieae</taxon>
        <taxon>Tordyliinae</taxon>
        <taxon>Heracleum</taxon>
    </lineage>
</organism>
<reference evidence="7" key="1">
    <citation type="submission" date="2023-02" db="EMBL/GenBank/DDBJ databases">
        <title>Genome of toxic invasive species Heracleum sosnowskyi carries increased number of genes despite the absence of recent whole-genome duplications.</title>
        <authorList>
            <person name="Schelkunov M."/>
            <person name="Shtratnikova V."/>
            <person name="Makarenko M."/>
            <person name="Klepikova A."/>
            <person name="Omelchenko D."/>
            <person name="Novikova G."/>
            <person name="Obukhova E."/>
            <person name="Bogdanov V."/>
            <person name="Penin A."/>
            <person name="Logacheva M."/>
        </authorList>
    </citation>
    <scope>NUCLEOTIDE SEQUENCE</scope>
    <source>
        <strain evidence="7">Hsosn_3</strain>
        <tissue evidence="7">Leaf</tissue>
    </source>
</reference>
<dbReference type="Proteomes" id="UP001237642">
    <property type="component" value="Unassembled WGS sequence"/>
</dbReference>
<sequence length="508" mass="58111">MQGDLRTSTELPYSIDSDAEIDVSKSNALLVLEKESLHREHEEKTAALQGQICNLEKKINELEMELRSKSKQSDKGNQSYEYLLKRINSEVKNNEQLLRDNEKEKRLLTAKLESLSGTVKELQEELRQKQEEVEERRNLQEEFRQQIDLNGLEMLKTGQELEELLKERSLHMGKLKVLEEKVDKLQSELRERTMESAEGIELHGKLLKQIEAKDCELLSEKKKRKNVVDSYKRLKSQYNFLCARNGLTPENMLTPNKKEDETDPVRHGMDPLTSPGTGDKVLKSPLVNCELTSQQDNQEKLIDNQGVVPLKRLNSDLSCSSSSLVRPQGWTNANSRPLSGTKRPSSYWRETRSNQNRGGPDPHDDFLNTPLENIRGNMKKATKEEHDVQDPAPKDMISHSSDDETQNLNVDPDPAPQKQQILPPGVGTKGFKYVEPVRKKAERENLKGIECKQCKKFYDAVLPDGGGKDSSKQNLRCEHHEGVSRHRYRYAPPSTPEGFWNIGFESEM</sequence>
<evidence type="ECO:0000256" key="4">
    <source>
        <dbReference type="SAM" id="Coils"/>
    </source>
</evidence>
<comment type="caution">
    <text evidence="7">The sequence shown here is derived from an EMBL/GenBank/DDBJ whole genome shotgun (WGS) entry which is preliminary data.</text>
</comment>
<feature type="compositionally biased region" description="Basic and acidic residues" evidence="5">
    <location>
        <begin position="381"/>
        <end position="402"/>
    </location>
</feature>
<feature type="compositionally biased region" description="Basic and acidic residues" evidence="5">
    <location>
        <begin position="256"/>
        <end position="269"/>
    </location>
</feature>
<evidence type="ECO:0000313" key="8">
    <source>
        <dbReference type="Proteomes" id="UP001237642"/>
    </source>
</evidence>
<evidence type="ECO:0000256" key="2">
    <source>
        <dbReference type="ARBA" id="ARBA00022763"/>
    </source>
</evidence>
<comment type="subcellular location">
    <subcellularLocation>
        <location evidence="1">Nucleus</location>
    </subcellularLocation>
</comment>
<feature type="domain" description="DNA endonuclease activator Ctp1 C-terminal" evidence="6">
    <location>
        <begin position="471"/>
        <end position="504"/>
    </location>
</feature>
<dbReference type="GO" id="GO:0003684">
    <property type="term" value="F:damaged DNA binding"/>
    <property type="evidence" value="ECO:0007669"/>
    <property type="project" value="TreeGrafter"/>
</dbReference>
<accession>A0AAD8HV41</accession>
<name>A0AAD8HV41_9APIA</name>
<proteinExistence type="predicted"/>
<feature type="region of interest" description="Disordered" evidence="5">
    <location>
        <begin position="318"/>
        <end position="429"/>
    </location>
</feature>
<keyword evidence="2" id="KW-0227">DNA damage</keyword>
<keyword evidence="4" id="KW-0175">Coiled coil</keyword>
<dbReference type="EMBL" id="JAUIZM010000007">
    <property type="protein sequence ID" value="KAK1373775.1"/>
    <property type="molecule type" value="Genomic_DNA"/>
</dbReference>
<reference evidence="7" key="2">
    <citation type="submission" date="2023-05" db="EMBL/GenBank/DDBJ databases">
        <authorList>
            <person name="Schelkunov M.I."/>
        </authorList>
    </citation>
    <scope>NUCLEOTIDE SEQUENCE</scope>
    <source>
        <strain evidence="7">Hsosn_3</strain>
        <tissue evidence="7">Leaf</tissue>
    </source>
</reference>
<dbReference type="InterPro" id="IPR033316">
    <property type="entry name" value="RBBP8-like"/>
</dbReference>
<dbReference type="Pfam" id="PF08573">
    <property type="entry name" value="SAE2"/>
    <property type="match status" value="1"/>
</dbReference>
<dbReference type="InterPro" id="IPR013882">
    <property type="entry name" value="Ctp1_C"/>
</dbReference>
<dbReference type="AlphaFoldDB" id="A0AAD8HV41"/>
<dbReference type="GO" id="GO:0005634">
    <property type="term" value="C:nucleus"/>
    <property type="evidence" value="ECO:0007669"/>
    <property type="project" value="UniProtKB-SubCell"/>
</dbReference>
<feature type="compositionally biased region" description="Polar residues" evidence="5">
    <location>
        <begin position="329"/>
        <end position="344"/>
    </location>
</feature>
<evidence type="ECO:0000256" key="3">
    <source>
        <dbReference type="ARBA" id="ARBA00023242"/>
    </source>
</evidence>
<evidence type="ECO:0000259" key="6">
    <source>
        <dbReference type="Pfam" id="PF08573"/>
    </source>
</evidence>